<dbReference type="Proteomes" id="UP001519271">
    <property type="component" value="Unassembled WGS sequence"/>
</dbReference>
<proteinExistence type="predicted"/>
<gene>
    <name evidence="1" type="ORF">J2Z34_002482</name>
</gene>
<name>A0ABS4G619_9CLOT</name>
<dbReference type="EMBL" id="JAGGKC010000022">
    <property type="protein sequence ID" value="MBP1919984.1"/>
    <property type="molecule type" value="Genomic_DNA"/>
</dbReference>
<protein>
    <submittedName>
        <fullName evidence="1">Uncharacterized protein</fullName>
    </submittedName>
</protein>
<evidence type="ECO:0000313" key="2">
    <source>
        <dbReference type="Proteomes" id="UP001519271"/>
    </source>
</evidence>
<dbReference type="InterPro" id="IPR008930">
    <property type="entry name" value="Terpenoid_cyclase/PrenylTrfase"/>
</dbReference>
<accession>A0ABS4G619</accession>
<reference evidence="1 2" key="1">
    <citation type="submission" date="2021-03" db="EMBL/GenBank/DDBJ databases">
        <title>Genomic Encyclopedia of Type Strains, Phase IV (KMG-IV): sequencing the most valuable type-strain genomes for metagenomic binning, comparative biology and taxonomic classification.</title>
        <authorList>
            <person name="Goeker M."/>
        </authorList>
    </citation>
    <scope>NUCLEOTIDE SEQUENCE [LARGE SCALE GENOMIC DNA]</scope>
    <source>
        <strain evidence="1 2">DSM 6139</strain>
    </source>
</reference>
<dbReference type="SUPFAM" id="SSF48239">
    <property type="entry name" value="Terpenoid cyclases/Protein prenyltransferases"/>
    <property type="match status" value="1"/>
</dbReference>
<evidence type="ECO:0000313" key="1">
    <source>
        <dbReference type="EMBL" id="MBP1919984.1"/>
    </source>
</evidence>
<sequence>MNDFEVISFLLEGDPSIQYQTRKYLLGEKEEELLTLRDSIATTGWGKRYLDAQNEDLSFGKGFYAHKWTSTHYSLLDLRYLEIPREMESLVLSVRDITKNCRAGDGGVTGTKGSKRSDVCVNGMFLNYGAYFHMEEEPVRTIVDLLAEQVLPDGGFNCQDKSTHSSVHTTLSVLEGFLSLIRYGYSYRRDDVLKMKKAAEQFLLQHELYKSSHTHEAINENFLHATYPPRWKYDILKALWYFADADIPYDDRMDDALTIVGNLRTKDGTVLKGKTISGELHFRMEEGKAGSWNTLRAMRVLQHYARLKEEN</sequence>
<organism evidence="1 2">
    <name type="scientific">Youngiibacter multivorans</name>
    <dbReference type="NCBI Taxonomy" id="937251"/>
    <lineage>
        <taxon>Bacteria</taxon>
        <taxon>Bacillati</taxon>
        <taxon>Bacillota</taxon>
        <taxon>Clostridia</taxon>
        <taxon>Eubacteriales</taxon>
        <taxon>Clostridiaceae</taxon>
        <taxon>Youngiibacter</taxon>
    </lineage>
</organism>
<keyword evidence="2" id="KW-1185">Reference proteome</keyword>
<dbReference type="RefSeq" id="WP_209460167.1">
    <property type="nucleotide sequence ID" value="NZ_JAGGKC010000022.1"/>
</dbReference>
<comment type="caution">
    <text evidence="1">The sequence shown here is derived from an EMBL/GenBank/DDBJ whole genome shotgun (WGS) entry which is preliminary data.</text>
</comment>